<evidence type="ECO:0000313" key="1">
    <source>
        <dbReference type="EMBL" id="RZC10870.1"/>
    </source>
</evidence>
<keyword evidence="2" id="KW-1185">Reference proteome</keyword>
<comment type="caution">
    <text evidence="1">The sequence shown here is derived from an EMBL/GenBank/DDBJ whole genome shotgun (WGS) entry which is preliminary data.</text>
</comment>
<protein>
    <submittedName>
        <fullName evidence="1">Uncharacterized protein</fullName>
    </submittedName>
</protein>
<sequence>MNSPPQNDGVILVCAQLDRNLVDEVSVSLLLSVACGRRFCSLRSKEREDVNAVEEE</sequence>
<name>A0A445KJY4_GLYSO</name>
<dbReference type="EMBL" id="QZWG01000005">
    <property type="protein sequence ID" value="RZC10870.1"/>
    <property type="molecule type" value="Genomic_DNA"/>
</dbReference>
<proteinExistence type="predicted"/>
<organism evidence="1 2">
    <name type="scientific">Glycine soja</name>
    <name type="common">Wild soybean</name>
    <dbReference type="NCBI Taxonomy" id="3848"/>
    <lineage>
        <taxon>Eukaryota</taxon>
        <taxon>Viridiplantae</taxon>
        <taxon>Streptophyta</taxon>
        <taxon>Embryophyta</taxon>
        <taxon>Tracheophyta</taxon>
        <taxon>Spermatophyta</taxon>
        <taxon>Magnoliopsida</taxon>
        <taxon>eudicotyledons</taxon>
        <taxon>Gunneridae</taxon>
        <taxon>Pentapetalae</taxon>
        <taxon>rosids</taxon>
        <taxon>fabids</taxon>
        <taxon>Fabales</taxon>
        <taxon>Fabaceae</taxon>
        <taxon>Papilionoideae</taxon>
        <taxon>50 kb inversion clade</taxon>
        <taxon>NPAAA clade</taxon>
        <taxon>indigoferoid/millettioid clade</taxon>
        <taxon>Phaseoleae</taxon>
        <taxon>Glycine</taxon>
        <taxon>Glycine subgen. Soja</taxon>
    </lineage>
</organism>
<evidence type="ECO:0000313" key="2">
    <source>
        <dbReference type="Proteomes" id="UP000289340"/>
    </source>
</evidence>
<accession>A0A445KJY4</accession>
<dbReference type="AlphaFoldDB" id="A0A445KJY4"/>
<dbReference type="Proteomes" id="UP000289340">
    <property type="component" value="Chromosome 5"/>
</dbReference>
<gene>
    <name evidence="1" type="ORF">D0Y65_011220</name>
</gene>
<reference evidence="1 2" key="1">
    <citation type="submission" date="2018-09" db="EMBL/GenBank/DDBJ databases">
        <title>A high-quality reference genome of wild soybean provides a powerful tool to mine soybean genomes.</title>
        <authorList>
            <person name="Xie M."/>
            <person name="Chung C.Y.L."/>
            <person name="Li M.-W."/>
            <person name="Wong F.-L."/>
            <person name="Chan T.-F."/>
            <person name="Lam H.-M."/>
        </authorList>
    </citation>
    <scope>NUCLEOTIDE SEQUENCE [LARGE SCALE GENOMIC DNA]</scope>
    <source>
        <strain evidence="2">cv. W05</strain>
        <tissue evidence="1">Hypocotyl of etiolated seedlings</tissue>
    </source>
</reference>